<keyword evidence="7" id="KW-1185">Reference proteome</keyword>
<feature type="domain" description="OmpA-like" evidence="5">
    <location>
        <begin position="86"/>
        <end position="200"/>
    </location>
</feature>
<dbReference type="InterPro" id="IPR006664">
    <property type="entry name" value="OMP_bac"/>
</dbReference>
<protein>
    <submittedName>
        <fullName evidence="6">OmpA family protein</fullName>
    </submittedName>
</protein>
<dbReference type="PROSITE" id="PS51257">
    <property type="entry name" value="PROKAR_LIPOPROTEIN"/>
    <property type="match status" value="1"/>
</dbReference>
<gene>
    <name evidence="6" type="ORF">FL622_06815</name>
</gene>
<evidence type="ECO:0000256" key="1">
    <source>
        <dbReference type="ARBA" id="ARBA00004442"/>
    </source>
</evidence>
<dbReference type="Proteomes" id="UP000317155">
    <property type="component" value="Unassembled WGS sequence"/>
</dbReference>
<dbReference type="CDD" id="cd07185">
    <property type="entry name" value="OmpA_C-like"/>
    <property type="match status" value="1"/>
</dbReference>
<comment type="subcellular location">
    <subcellularLocation>
        <location evidence="1">Cell outer membrane</location>
    </subcellularLocation>
</comment>
<dbReference type="AlphaFoldDB" id="A0A550JGF7"/>
<comment type="caution">
    <text evidence="6">The sequence shown here is derived from an EMBL/GenBank/DDBJ whole genome shotgun (WGS) entry which is preliminary data.</text>
</comment>
<evidence type="ECO:0000259" key="5">
    <source>
        <dbReference type="PROSITE" id="PS51123"/>
    </source>
</evidence>
<dbReference type="InterPro" id="IPR050330">
    <property type="entry name" value="Bact_OuterMem_StrucFunc"/>
</dbReference>
<evidence type="ECO:0000256" key="4">
    <source>
        <dbReference type="PROSITE-ProRule" id="PRU00473"/>
    </source>
</evidence>
<keyword evidence="3" id="KW-0998">Cell outer membrane</keyword>
<proteinExistence type="predicted"/>
<name>A0A550JGF7_9BACT</name>
<sequence length="200" mass="21208">MKGIHGLCIGLSLMIAVSGCAGKDNLIVLTPDDSGQVGALKLSNDGGEAVLDREGQALHLGDRRTSPGAPAPISAEERALFAAALAAQPLAPVSYLLYFEFDSNNLTAESRQRLDDILRAAQERDSQDLLVIGHTDRAGDADYNAALSLQRAEVVRELLASKGIGAEFIQISSHGEGNPLIPTADEVAEARNRRVEVVVR</sequence>
<dbReference type="GO" id="GO:0009279">
    <property type="term" value="C:cell outer membrane"/>
    <property type="evidence" value="ECO:0007669"/>
    <property type="project" value="UniProtKB-SubCell"/>
</dbReference>
<dbReference type="Gene3D" id="3.30.1330.60">
    <property type="entry name" value="OmpA-like domain"/>
    <property type="match status" value="1"/>
</dbReference>
<dbReference type="EMBL" id="VJVV01000004">
    <property type="protein sequence ID" value="TRO82283.1"/>
    <property type="molecule type" value="Genomic_DNA"/>
</dbReference>
<evidence type="ECO:0000313" key="6">
    <source>
        <dbReference type="EMBL" id="TRO82283.1"/>
    </source>
</evidence>
<dbReference type="PROSITE" id="PS51123">
    <property type="entry name" value="OMPA_2"/>
    <property type="match status" value="1"/>
</dbReference>
<dbReference type="PRINTS" id="PR01021">
    <property type="entry name" value="OMPADOMAIN"/>
</dbReference>
<evidence type="ECO:0000313" key="7">
    <source>
        <dbReference type="Proteomes" id="UP000317155"/>
    </source>
</evidence>
<dbReference type="InterPro" id="IPR036737">
    <property type="entry name" value="OmpA-like_sf"/>
</dbReference>
<dbReference type="PANTHER" id="PTHR30329">
    <property type="entry name" value="STATOR ELEMENT OF FLAGELLAR MOTOR COMPLEX"/>
    <property type="match status" value="1"/>
</dbReference>
<evidence type="ECO:0000256" key="3">
    <source>
        <dbReference type="ARBA" id="ARBA00023237"/>
    </source>
</evidence>
<dbReference type="RefSeq" id="WP_092057331.1">
    <property type="nucleotide sequence ID" value="NZ_FOJJ01000034.1"/>
</dbReference>
<dbReference type="InterPro" id="IPR006665">
    <property type="entry name" value="OmpA-like"/>
</dbReference>
<dbReference type="OrthoDB" id="9805566at2"/>
<keyword evidence="2 4" id="KW-0472">Membrane</keyword>
<dbReference type="PANTHER" id="PTHR30329:SF21">
    <property type="entry name" value="LIPOPROTEIN YIAD-RELATED"/>
    <property type="match status" value="1"/>
</dbReference>
<dbReference type="Pfam" id="PF00691">
    <property type="entry name" value="OmpA"/>
    <property type="match status" value="1"/>
</dbReference>
<accession>A0A550JGF7</accession>
<reference evidence="6 7" key="1">
    <citation type="submission" date="2019-07" db="EMBL/GenBank/DDBJ databases">
        <title>Insights of Desulfuromonas acetexigens electromicrobiology.</title>
        <authorList>
            <person name="Katuri K."/>
            <person name="Sapireddy V."/>
            <person name="Shaw D.R."/>
            <person name="Saikaly P."/>
        </authorList>
    </citation>
    <scope>NUCLEOTIDE SEQUENCE [LARGE SCALE GENOMIC DNA]</scope>
    <source>
        <strain evidence="6 7">2873</strain>
    </source>
</reference>
<evidence type="ECO:0000256" key="2">
    <source>
        <dbReference type="ARBA" id="ARBA00023136"/>
    </source>
</evidence>
<organism evidence="6 7">
    <name type="scientific">Trichloromonas acetexigens</name>
    <dbReference type="NCBI Taxonomy" id="38815"/>
    <lineage>
        <taxon>Bacteria</taxon>
        <taxon>Pseudomonadati</taxon>
        <taxon>Thermodesulfobacteriota</taxon>
        <taxon>Desulfuromonadia</taxon>
        <taxon>Desulfuromonadales</taxon>
        <taxon>Trichloromonadaceae</taxon>
        <taxon>Trichloromonas</taxon>
    </lineage>
</organism>
<dbReference type="SUPFAM" id="SSF103088">
    <property type="entry name" value="OmpA-like"/>
    <property type="match status" value="1"/>
</dbReference>